<dbReference type="AlphaFoldDB" id="A0A839ECG3"/>
<sequence length="138" mass="14017">MASNGKTNSGAPNPDNIRVHNINRTFAGLGGLIGAAGIAAYAAAAHSASAHMATIAPILFIHAPAFLALAVLAKTSRAAYLGGLVLLLGLMLFIGDLASRDITGDRLFPGAAPVGGTLLILGWLLIAATAFRALDFKK</sequence>
<keyword evidence="1" id="KW-0472">Membrane</keyword>
<feature type="transmembrane region" description="Helical" evidence="1">
    <location>
        <begin position="50"/>
        <end position="72"/>
    </location>
</feature>
<name>A0A839ECG3_9HYPH</name>
<accession>A0A839ECG3</accession>
<keyword evidence="3" id="KW-1185">Reference proteome</keyword>
<comment type="caution">
    <text evidence="2">The sequence shown here is derived from an EMBL/GenBank/DDBJ whole genome shotgun (WGS) entry which is preliminary data.</text>
</comment>
<evidence type="ECO:0000313" key="3">
    <source>
        <dbReference type="Proteomes" id="UP000549052"/>
    </source>
</evidence>
<dbReference type="EMBL" id="JACGXN010000001">
    <property type="protein sequence ID" value="MBA8876642.1"/>
    <property type="molecule type" value="Genomic_DNA"/>
</dbReference>
<proteinExistence type="predicted"/>
<gene>
    <name evidence="2" type="ORF">FHW16_000324</name>
</gene>
<keyword evidence="1" id="KW-1133">Transmembrane helix</keyword>
<feature type="transmembrane region" description="Helical" evidence="1">
    <location>
        <begin position="79"/>
        <end position="98"/>
    </location>
</feature>
<reference evidence="2 3" key="1">
    <citation type="submission" date="2020-07" db="EMBL/GenBank/DDBJ databases">
        <title>Genomic Encyclopedia of Type Strains, Phase IV (KMG-V): Genome sequencing to study the core and pangenomes of soil and plant-associated prokaryotes.</title>
        <authorList>
            <person name="Whitman W."/>
        </authorList>
    </citation>
    <scope>NUCLEOTIDE SEQUENCE [LARGE SCALE GENOMIC DNA]</scope>
    <source>
        <strain evidence="2 3">AN3</strain>
    </source>
</reference>
<evidence type="ECO:0000256" key="1">
    <source>
        <dbReference type="SAM" id="Phobius"/>
    </source>
</evidence>
<evidence type="ECO:0000313" key="2">
    <source>
        <dbReference type="EMBL" id="MBA8876642.1"/>
    </source>
</evidence>
<feature type="transmembrane region" description="Helical" evidence="1">
    <location>
        <begin position="26"/>
        <end position="44"/>
    </location>
</feature>
<organism evidence="2 3">
    <name type="scientific">Phyllobacterium myrsinacearum</name>
    <dbReference type="NCBI Taxonomy" id="28101"/>
    <lineage>
        <taxon>Bacteria</taxon>
        <taxon>Pseudomonadati</taxon>
        <taxon>Pseudomonadota</taxon>
        <taxon>Alphaproteobacteria</taxon>
        <taxon>Hyphomicrobiales</taxon>
        <taxon>Phyllobacteriaceae</taxon>
        <taxon>Phyllobacterium</taxon>
    </lineage>
</organism>
<feature type="transmembrane region" description="Helical" evidence="1">
    <location>
        <begin position="110"/>
        <end position="134"/>
    </location>
</feature>
<keyword evidence="1" id="KW-0812">Transmembrane</keyword>
<dbReference type="InterPro" id="IPR006696">
    <property type="entry name" value="DUF423"/>
</dbReference>
<dbReference type="RefSeq" id="WP_182547417.1">
    <property type="nucleotide sequence ID" value="NZ_JACGXN010000001.1"/>
</dbReference>
<dbReference type="Proteomes" id="UP000549052">
    <property type="component" value="Unassembled WGS sequence"/>
</dbReference>
<dbReference type="Pfam" id="PF04241">
    <property type="entry name" value="DUF423"/>
    <property type="match status" value="1"/>
</dbReference>
<protein>
    <submittedName>
        <fullName evidence="2">Uncharacterized membrane protein YgdD (TMEM256/DUF423 family)</fullName>
    </submittedName>
</protein>